<reference evidence="2" key="1">
    <citation type="submission" date="2019-10" db="EMBL/GenBank/DDBJ databases">
        <authorList>
            <person name="Zhang R."/>
            <person name="Pan Y."/>
            <person name="Wang J."/>
            <person name="Ma R."/>
            <person name="Yu S."/>
        </authorList>
    </citation>
    <scope>NUCLEOTIDE SEQUENCE</scope>
    <source>
        <strain evidence="2">LA-IB0</strain>
        <tissue evidence="2">Leaf</tissue>
    </source>
</reference>
<proteinExistence type="predicted"/>
<sequence>MATTPTSDNRKETCIYGQWIDLQHKELSQLNHAIALHTKGFTTDAELSQLIQEIMNNFLDYAQKRCVMARSDVSAYLSPTWCTSLQRSVLWIGGCRPSSFVRLIYALCGLEIESQLTEFLRGARTGDLGGLSGWQIPMVDELRGKTIREERKLSSRMADLQEDVVDHPLAKIALESNRCGSSGDVEAALDKHGEAMAEILEEADRLRLNTLKELISILTPRQAAEFLSAGKKISLCLRDWGRKRDLDHGRQ</sequence>
<keyword evidence="3" id="KW-1185">Reference proteome</keyword>
<evidence type="ECO:0000313" key="3">
    <source>
        <dbReference type="Proteomes" id="UP000826271"/>
    </source>
</evidence>
<dbReference type="AlphaFoldDB" id="A0AAV6WF58"/>
<dbReference type="GO" id="GO:0043565">
    <property type="term" value="F:sequence-specific DNA binding"/>
    <property type="evidence" value="ECO:0007669"/>
    <property type="project" value="InterPro"/>
</dbReference>
<dbReference type="PROSITE" id="PS51806">
    <property type="entry name" value="DOG1"/>
    <property type="match status" value="1"/>
</dbReference>
<evidence type="ECO:0000259" key="1">
    <source>
        <dbReference type="PROSITE" id="PS51806"/>
    </source>
</evidence>
<protein>
    <recommendedName>
        <fullName evidence="1">DOG1 domain-containing protein</fullName>
    </recommendedName>
</protein>
<dbReference type="GO" id="GO:0006351">
    <property type="term" value="P:DNA-templated transcription"/>
    <property type="evidence" value="ECO:0007669"/>
    <property type="project" value="InterPro"/>
</dbReference>
<name>A0AAV6WF58_9LAMI</name>
<dbReference type="InterPro" id="IPR025422">
    <property type="entry name" value="TGA_domain"/>
</dbReference>
<dbReference type="PANTHER" id="PTHR46354:SF7">
    <property type="entry name" value="PROTEIN DOG1-LIKE 1"/>
    <property type="match status" value="1"/>
</dbReference>
<feature type="domain" description="DOG1" evidence="1">
    <location>
        <begin position="9"/>
        <end position="247"/>
    </location>
</feature>
<dbReference type="Pfam" id="PF14144">
    <property type="entry name" value="DOG1"/>
    <property type="match status" value="1"/>
</dbReference>
<dbReference type="EMBL" id="WHWC01000018">
    <property type="protein sequence ID" value="KAG8365543.1"/>
    <property type="molecule type" value="Genomic_DNA"/>
</dbReference>
<evidence type="ECO:0000313" key="2">
    <source>
        <dbReference type="EMBL" id="KAG8365543.1"/>
    </source>
</evidence>
<gene>
    <name evidence="2" type="ORF">BUALT_Bualt18G0116000</name>
</gene>
<organism evidence="2 3">
    <name type="scientific">Buddleja alternifolia</name>
    <dbReference type="NCBI Taxonomy" id="168488"/>
    <lineage>
        <taxon>Eukaryota</taxon>
        <taxon>Viridiplantae</taxon>
        <taxon>Streptophyta</taxon>
        <taxon>Embryophyta</taxon>
        <taxon>Tracheophyta</taxon>
        <taxon>Spermatophyta</taxon>
        <taxon>Magnoliopsida</taxon>
        <taxon>eudicotyledons</taxon>
        <taxon>Gunneridae</taxon>
        <taxon>Pentapetalae</taxon>
        <taxon>asterids</taxon>
        <taxon>lamiids</taxon>
        <taxon>Lamiales</taxon>
        <taxon>Scrophulariaceae</taxon>
        <taxon>Buddlejeae</taxon>
        <taxon>Buddleja</taxon>
    </lineage>
</organism>
<dbReference type="Proteomes" id="UP000826271">
    <property type="component" value="Unassembled WGS sequence"/>
</dbReference>
<accession>A0AAV6WF58</accession>
<comment type="caution">
    <text evidence="2">The sequence shown here is derived from an EMBL/GenBank/DDBJ whole genome shotgun (WGS) entry which is preliminary data.</text>
</comment>
<dbReference type="InterPro" id="IPR051886">
    <property type="entry name" value="Seed_Dev/Stress_Resp_Reg"/>
</dbReference>
<dbReference type="PANTHER" id="PTHR46354">
    <property type="entry name" value="DOG1 DOMAIN-CONTAINING PROTEIN"/>
    <property type="match status" value="1"/>
</dbReference>